<dbReference type="Pfam" id="PF07885">
    <property type="entry name" value="Ion_trans_2"/>
    <property type="match status" value="1"/>
</dbReference>
<dbReference type="EMBL" id="RCHS01001075">
    <property type="protein sequence ID" value="RMX55340.1"/>
    <property type="molecule type" value="Genomic_DNA"/>
</dbReference>
<keyword evidence="6 8" id="KW-0472">Membrane</keyword>
<feature type="domain" description="Potassium channel" evidence="9">
    <location>
        <begin position="15"/>
        <end position="67"/>
    </location>
</feature>
<evidence type="ECO:0000256" key="4">
    <source>
        <dbReference type="ARBA" id="ARBA00022989"/>
    </source>
</evidence>
<comment type="subcellular location">
    <subcellularLocation>
        <location evidence="1">Membrane</location>
        <topology evidence="1">Multi-pass membrane protein</topology>
    </subcellularLocation>
</comment>
<evidence type="ECO:0000256" key="8">
    <source>
        <dbReference type="SAM" id="Phobius"/>
    </source>
</evidence>
<dbReference type="Gene3D" id="1.10.287.70">
    <property type="match status" value="1"/>
</dbReference>
<evidence type="ECO:0000256" key="2">
    <source>
        <dbReference type="ARBA" id="ARBA00022448"/>
    </source>
</evidence>
<evidence type="ECO:0000256" key="1">
    <source>
        <dbReference type="ARBA" id="ARBA00004141"/>
    </source>
</evidence>
<keyword evidence="11" id="KW-1185">Reference proteome</keyword>
<evidence type="ECO:0000256" key="5">
    <source>
        <dbReference type="ARBA" id="ARBA00023065"/>
    </source>
</evidence>
<reference evidence="10 11" key="1">
    <citation type="journal article" date="2018" name="Sci. Rep.">
        <title>Comparative analysis of the Pocillopora damicornis genome highlights role of immune system in coral evolution.</title>
        <authorList>
            <person name="Cunning R."/>
            <person name="Bay R.A."/>
            <person name="Gillette P."/>
            <person name="Baker A.C."/>
            <person name="Traylor-Knowles N."/>
        </authorList>
    </citation>
    <scope>NUCLEOTIDE SEQUENCE [LARGE SCALE GENOMIC DNA]</scope>
    <source>
        <strain evidence="10">RSMAS</strain>
        <tissue evidence="10">Whole animal</tissue>
    </source>
</reference>
<sequence>ESIGTDSIFPRSFLNGFPEGIWWSFVTMSTVGYGDRIPLTYSGRLLTIIWMLSGTVLFTLLVSYISSGLTIASLDSNIKLYGCK</sequence>
<keyword evidence="5" id="KW-0406">Ion transport</keyword>
<evidence type="ECO:0000256" key="7">
    <source>
        <dbReference type="ARBA" id="ARBA00023303"/>
    </source>
</evidence>
<dbReference type="Proteomes" id="UP000275408">
    <property type="component" value="Unassembled WGS sequence"/>
</dbReference>
<evidence type="ECO:0000256" key="6">
    <source>
        <dbReference type="ARBA" id="ARBA00023136"/>
    </source>
</evidence>
<dbReference type="GO" id="GO:0005251">
    <property type="term" value="F:delayed rectifier potassium channel activity"/>
    <property type="evidence" value="ECO:0007669"/>
    <property type="project" value="TreeGrafter"/>
</dbReference>
<dbReference type="STRING" id="46731.A0A3M6UNY9"/>
<dbReference type="PRINTS" id="PR00169">
    <property type="entry name" value="KCHANNEL"/>
</dbReference>
<dbReference type="InterPro" id="IPR013099">
    <property type="entry name" value="K_chnl_dom"/>
</dbReference>
<comment type="caution">
    <text evidence="10">The sequence shown here is derived from an EMBL/GenBank/DDBJ whole genome shotgun (WGS) entry which is preliminary data.</text>
</comment>
<dbReference type="GO" id="GO:0008076">
    <property type="term" value="C:voltage-gated potassium channel complex"/>
    <property type="evidence" value="ECO:0007669"/>
    <property type="project" value="InterPro"/>
</dbReference>
<evidence type="ECO:0000313" key="10">
    <source>
        <dbReference type="EMBL" id="RMX55340.1"/>
    </source>
</evidence>
<accession>A0A3M6UNY9</accession>
<keyword evidence="4 8" id="KW-1133">Transmembrane helix</keyword>
<dbReference type="InterPro" id="IPR028325">
    <property type="entry name" value="VG_K_chnl"/>
</dbReference>
<protein>
    <recommendedName>
        <fullName evidence="9">Potassium channel domain-containing protein</fullName>
    </recommendedName>
</protein>
<evidence type="ECO:0000259" key="9">
    <source>
        <dbReference type="Pfam" id="PF07885"/>
    </source>
</evidence>
<feature type="non-terminal residue" evidence="10">
    <location>
        <position position="84"/>
    </location>
</feature>
<proteinExistence type="predicted"/>
<evidence type="ECO:0000256" key="3">
    <source>
        <dbReference type="ARBA" id="ARBA00022692"/>
    </source>
</evidence>
<name>A0A3M6UNY9_POCDA</name>
<dbReference type="PANTHER" id="PTHR11537:SF252">
    <property type="entry name" value="POTASSIUM VOLTAGE-GATED CHANNEL PROTEIN SHAW"/>
    <property type="match status" value="1"/>
</dbReference>
<dbReference type="PANTHER" id="PTHR11537">
    <property type="entry name" value="VOLTAGE-GATED POTASSIUM CHANNEL"/>
    <property type="match status" value="1"/>
</dbReference>
<organism evidence="10 11">
    <name type="scientific">Pocillopora damicornis</name>
    <name type="common">Cauliflower coral</name>
    <name type="synonym">Millepora damicornis</name>
    <dbReference type="NCBI Taxonomy" id="46731"/>
    <lineage>
        <taxon>Eukaryota</taxon>
        <taxon>Metazoa</taxon>
        <taxon>Cnidaria</taxon>
        <taxon>Anthozoa</taxon>
        <taxon>Hexacorallia</taxon>
        <taxon>Scleractinia</taxon>
        <taxon>Astrocoeniina</taxon>
        <taxon>Pocilloporidae</taxon>
        <taxon>Pocillopora</taxon>
    </lineage>
</organism>
<evidence type="ECO:0000313" key="11">
    <source>
        <dbReference type="Proteomes" id="UP000275408"/>
    </source>
</evidence>
<keyword evidence="7" id="KW-0407">Ion channel</keyword>
<dbReference type="AlphaFoldDB" id="A0A3M6UNY9"/>
<keyword evidence="2" id="KW-0813">Transport</keyword>
<feature type="transmembrane region" description="Helical" evidence="8">
    <location>
        <begin position="48"/>
        <end position="74"/>
    </location>
</feature>
<dbReference type="GO" id="GO:0001508">
    <property type="term" value="P:action potential"/>
    <property type="evidence" value="ECO:0007669"/>
    <property type="project" value="TreeGrafter"/>
</dbReference>
<feature type="non-terminal residue" evidence="10">
    <location>
        <position position="1"/>
    </location>
</feature>
<gene>
    <name evidence="10" type="ORF">pdam_00019120</name>
</gene>
<dbReference type="SUPFAM" id="SSF81324">
    <property type="entry name" value="Voltage-gated potassium channels"/>
    <property type="match status" value="1"/>
</dbReference>
<keyword evidence="3 8" id="KW-0812">Transmembrane</keyword>